<keyword evidence="11" id="KW-0520">NAD</keyword>
<comment type="similarity">
    <text evidence="3">Belongs to the complex I 75 kDa subunit family.</text>
</comment>
<keyword evidence="17" id="KW-0830">Ubiquinone</keyword>
<dbReference type="PROSITE" id="PS51085">
    <property type="entry name" value="2FE2S_FER_2"/>
    <property type="match status" value="1"/>
</dbReference>
<dbReference type="Gene3D" id="3.40.228.10">
    <property type="entry name" value="Dimethylsulfoxide Reductase, domain 2"/>
    <property type="match status" value="1"/>
</dbReference>
<evidence type="ECO:0000256" key="13">
    <source>
        <dbReference type="ARBA" id="ARBA00034078"/>
    </source>
</evidence>
<dbReference type="Pfam" id="PF10588">
    <property type="entry name" value="NADH-G_4Fe-4S_3"/>
    <property type="match status" value="1"/>
</dbReference>
<keyword evidence="18" id="KW-1185">Reference proteome</keyword>
<dbReference type="EMBL" id="CP001968">
    <property type="protein sequence ID" value="ADD69253.1"/>
    <property type="molecule type" value="Genomic_DNA"/>
</dbReference>
<dbReference type="SMART" id="SM00929">
    <property type="entry name" value="NADH-G_4Fe-4S_3"/>
    <property type="match status" value="1"/>
</dbReference>
<dbReference type="InParanoid" id="D4H4C4"/>
<feature type="domain" description="4Fe-4S His(Cys)3-ligated-type" evidence="16">
    <location>
        <begin position="78"/>
        <end position="117"/>
    </location>
</feature>
<dbReference type="PANTHER" id="PTHR43105">
    <property type="entry name" value="RESPIRATORY NITRATE REDUCTASE"/>
    <property type="match status" value="1"/>
</dbReference>
<feature type="domain" description="4Fe-4S ferredoxin-type" evidence="15">
    <location>
        <begin position="136"/>
        <end position="169"/>
    </location>
</feature>
<dbReference type="Gene3D" id="3.40.50.740">
    <property type="match status" value="2"/>
</dbReference>
<dbReference type="eggNOG" id="COG1034">
    <property type="taxonomic scope" value="Bacteria"/>
</dbReference>
<dbReference type="GO" id="GO:0008137">
    <property type="term" value="F:NADH dehydrogenase (ubiquinone) activity"/>
    <property type="evidence" value="ECO:0007669"/>
    <property type="project" value="InterPro"/>
</dbReference>
<dbReference type="InterPro" id="IPR019574">
    <property type="entry name" value="NADH_UbQ_OxRdtase_Gsu_4Fe4S-bd"/>
</dbReference>
<dbReference type="InterPro" id="IPR050123">
    <property type="entry name" value="Prok_molybdopt-oxidoreductase"/>
</dbReference>
<keyword evidence="7" id="KW-0677">Repeat</keyword>
<evidence type="ECO:0000259" key="15">
    <source>
        <dbReference type="PROSITE" id="PS51379"/>
    </source>
</evidence>
<comment type="cofactor">
    <cofactor evidence="1">
        <name>[4Fe-4S] cluster</name>
        <dbReference type="ChEBI" id="CHEBI:49883"/>
    </cofactor>
</comment>
<comment type="subcellular location">
    <subcellularLocation>
        <location evidence="2">Membrane</location>
    </subcellularLocation>
</comment>
<accession>D4H4C4</accession>
<dbReference type="PANTHER" id="PTHR43105:SF13">
    <property type="entry name" value="NADH-UBIQUINONE OXIDOREDUCTASE 75 KDA SUBUNIT, MITOCHONDRIAL"/>
    <property type="match status" value="1"/>
</dbReference>
<dbReference type="PaxDb" id="522772-Dacet_2493"/>
<evidence type="ECO:0000313" key="18">
    <source>
        <dbReference type="Proteomes" id="UP000002012"/>
    </source>
</evidence>
<keyword evidence="10" id="KW-0411">Iron-sulfur</keyword>
<feature type="domain" description="4Fe-4S ferredoxin-type" evidence="15">
    <location>
        <begin position="175"/>
        <end position="204"/>
    </location>
</feature>
<dbReference type="OrthoDB" id="9810782at2"/>
<dbReference type="FunFam" id="3.10.20.740:FF:000004">
    <property type="entry name" value="NADH-quinone oxidoreductase"/>
    <property type="match status" value="1"/>
</dbReference>
<dbReference type="SUPFAM" id="SSF53706">
    <property type="entry name" value="Formate dehydrogenase/DMSO reductase, domains 1-3"/>
    <property type="match status" value="1"/>
</dbReference>
<dbReference type="Pfam" id="PF22117">
    <property type="entry name" value="Fer4_Nqo3"/>
    <property type="match status" value="1"/>
</dbReference>
<dbReference type="GO" id="GO:0051539">
    <property type="term" value="F:4 iron, 4 sulfur cluster binding"/>
    <property type="evidence" value="ECO:0007669"/>
    <property type="project" value="UniProtKB-KW"/>
</dbReference>
<dbReference type="AlphaFoldDB" id="D4H4C4"/>
<dbReference type="Gene3D" id="3.30.70.20">
    <property type="match status" value="1"/>
</dbReference>
<evidence type="ECO:0000256" key="4">
    <source>
        <dbReference type="ARBA" id="ARBA00022485"/>
    </source>
</evidence>
<evidence type="ECO:0000256" key="7">
    <source>
        <dbReference type="ARBA" id="ARBA00022737"/>
    </source>
</evidence>
<evidence type="ECO:0000256" key="6">
    <source>
        <dbReference type="ARBA" id="ARBA00022723"/>
    </source>
</evidence>
<evidence type="ECO:0000256" key="11">
    <source>
        <dbReference type="ARBA" id="ARBA00023027"/>
    </source>
</evidence>
<keyword evidence="8" id="KW-1278">Translocase</keyword>
<protein>
    <submittedName>
        <fullName evidence="17">NADH:ubiquinone oxidoreductase, subunit G, iron-sulfur binding protein</fullName>
    </submittedName>
</protein>
<name>D4H4C4_DENA2</name>
<evidence type="ECO:0000256" key="2">
    <source>
        <dbReference type="ARBA" id="ARBA00004370"/>
    </source>
</evidence>
<dbReference type="PROSITE" id="PS00198">
    <property type="entry name" value="4FE4S_FER_1"/>
    <property type="match status" value="1"/>
</dbReference>
<reference evidence="17 18" key="1">
    <citation type="journal article" date="2010" name="Stand. Genomic Sci.">
        <title>Complete genome sequence of Denitrovibrio acetiphilus type strain (N2460).</title>
        <authorList>
            <person name="Kiss H."/>
            <person name="Lang E."/>
            <person name="Lapidus A."/>
            <person name="Copeland A."/>
            <person name="Nolan M."/>
            <person name="Glavina Del Rio T."/>
            <person name="Chen F."/>
            <person name="Lucas S."/>
            <person name="Tice H."/>
            <person name="Cheng J.F."/>
            <person name="Han C."/>
            <person name="Goodwin L."/>
            <person name="Pitluck S."/>
            <person name="Liolios K."/>
            <person name="Pati A."/>
            <person name="Ivanova N."/>
            <person name="Mavromatis K."/>
            <person name="Chen A."/>
            <person name="Palaniappan K."/>
            <person name="Land M."/>
            <person name="Hauser L."/>
            <person name="Chang Y.J."/>
            <person name="Jeffries C.D."/>
            <person name="Detter J.C."/>
            <person name="Brettin T."/>
            <person name="Spring S."/>
            <person name="Rohde M."/>
            <person name="Goker M."/>
            <person name="Woyke T."/>
            <person name="Bristow J."/>
            <person name="Eisen J.A."/>
            <person name="Markowitz V."/>
            <person name="Hugenholtz P."/>
            <person name="Kyrpides N.C."/>
            <person name="Klenk H.P."/>
        </authorList>
    </citation>
    <scope>NUCLEOTIDE SEQUENCE [LARGE SCALE GENOMIC DNA]</scope>
    <source>
        <strain evidence="18">DSM 12809 / NBRC 114555 / N2460</strain>
    </source>
</reference>
<dbReference type="InterPro" id="IPR036010">
    <property type="entry name" value="2Fe-2S_ferredoxin-like_sf"/>
</dbReference>
<dbReference type="InterPro" id="IPR017896">
    <property type="entry name" value="4Fe4S_Fe-S-bd"/>
</dbReference>
<feature type="domain" description="2Fe-2S ferredoxin-type" evidence="14">
    <location>
        <begin position="2"/>
        <end position="78"/>
    </location>
</feature>
<dbReference type="InterPro" id="IPR054351">
    <property type="entry name" value="NADH_UbQ_OxRdtase_ferredoxin"/>
</dbReference>
<proteinExistence type="inferred from homology"/>
<dbReference type="KEGG" id="dap:Dacet_2493"/>
<dbReference type="CDD" id="cd00207">
    <property type="entry name" value="fer2"/>
    <property type="match status" value="1"/>
</dbReference>
<evidence type="ECO:0000256" key="10">
    <source>
        <dbReference type="ARBA" id="ARBA00023014"/>
    </source>
</evidence>
<dbReference type="SUPFAM" id="SSF54292">
    <property type="entry name" value="2Fe-2S ferredoxin-like"/>
    <property type="match status" value="1"/>
</dbReference>
<dbReference type="PROSITE" id="PS51379">
    <property type="entry name" value="4FE4S_FER_2"/>
    <property type="match status" value="2"/>
</dbReference>
<dbReference type="RefSeq" id="WP_013011754.1">
    <property type="nucleotide sequence ID" value="NC_013943.1"/>
</dbReference>
<evidence type="ECO:0000256" key="1">
    <source>
        <dbReference type="ARBA" id="ARBA00001966"/>
    </source>
</evidence>
<dbReference type="InterPro" id="IPR006656">
    <property type="entry name" value="Mopterin_OxRdtase"/>
</dbReference>
<evidence type="ECO:0000256" key="9">
    <source>
        <dbReference type="ARBA" id="ARBA00023004"/>
    </source>
</evidence>
<dbReference type="GO" id="GO:0046872">
    <property type="term" value="F:metal ion binding"/>
    <property type="evidence" value="ECO:0007669"/>
    <property type="project" value="UniProtKB-KW"/>
</dbReference>
<evidence type="ECO:0000259" key="16">
    <source>
        <dbReference type="PROSITE" id="PS51839"/>
    </source>
</evidence>
<keyword evidence="9" id="KW-0408">Iron</keyword>
<dbReference type="Pfam" id="PF13510">
    <property type="entry name" value="Fer2_4"/>
    <property type="match status" value="1"/>
</dbReference>
<evidence type="ECO:0000259" key="14">
    <source>
        <dbReference type="PROSITE" id="PS51085"/>
    </source>
</evidence>
<evidence type="ECO:0000313" key="17">
    <source>
        <dbReference type="EMBL" id="ADD69253.1"/>
    </source>
</evidence>
<dbReference type="FunFam" id="3.30.70.20:FF:000035">
    <property type="entry name" value="Iron hydrogenase 1"/>
    <property type="match status" value="1"/>
</dbReference>
<keyword evidence="12" id="KW-0472">Membrane</keyword>
<evidence type="ECO:0000256" key="8">
    <source>
        <dbReference type="ARBA" id="ARBA00022967"/>
    </source>
</evidence>
<comment type="cofactor">
    <cofactor evidence="13">
        <name>[2Fe-2S] cluster</name>
        <dbReference type="ChEBI" id="CHEBI:190135"/>
    </cofactor>
</comment>
<evidence type="ECO:0000256" key="12">
    <source>
        <dbReference type="ARBA" id="ARBA00023136"/>
    </source>
</evidence>
<dbReference type="GO" id="GO:0016020">
    <property type="term" value="C:membrane"/>
    <property type="evidence" value="ECO:0007669"/>
    <property type="project" value="UniProtKB-SubCell"/>
</dbReference>
<sequence length="748" mass="82131">MSEIIINNKPYSFDEGESILDVAERNGIHIPTLCYLKDVTPTGACRLCLVQVEGAERLQAACVTYAKDGMKIETDNEHVWKNRKDMLDFILIKHPLDCPICDKAGECELQDTAFGFGMMEEQVSSDKPAEPIEYWNKIVYNSNLCVLCEKCIKSCHEMTGCSALKMEDRGFYNHVTPSKGDTLKCDFCGTCIDRCPVGALLDSQFHHSARVWDLENKVTSSVFSPTGGAVEYGLKDGKIYRAKAVGSGQITAQDRFAFKYLDSAERALNPMASNNGSLSQISWEETEALLKDKLAGVKPEEIAFVAGSTITNEAFAAYKKFMDAVGSKKLTSEADISLGEFYDKYSAKFGTMENIGTLDDIKDSDVVFVIGCDLRREAVGVKHKIMNAVIHNDAKLYVAGVQKYEYDLFTTKTFMAEYGDFAGALEEMKKDAPAPSNQQNPNIIDVVNDPELYVPAVLKKAKKVSIVIGEEYIQSGTDADAVLAFCDFLGKDLLKSVFVINDQVNYMGAVVNGYVRNGYTAQKLTEELRSGAVKVVVNAGFNARPNCKVMSELESAFSKAGTYIAADIFKTGSAGTADIILPVKDSLETVGTFTTLDGRLVALEKIVEAKGSQKTHVQVASMLASLMGQNVTACAYDTFHGDIAGKNGFPDVDYSEVDGTIVKEKSNEWNSTPYSYSKPAAKTFVYYMFPRYYTNIITAKSYLAPTEESREYFFPVVKQILAGEDAEYAGAEQSPTVAKGVVAVTRDF</sequence>
<dbReference type="GO" id="GO:0042773">
    <property type="term" value="P:ATP synthesis coupled electron transport"/>
    <property type="evidence" value="ECO:0007669"/>
    <property type="project" value="InterPro"/>
</dbReference>
<gene>
    <name evidence="17" type="ordered locus">Dacet_2493</name>
</gene>
<dbReference type="GO" id="GO:0016491">
    <property type="term" value="F:oxidoreductase activity"/>
    <property type="evidence" value="ECO:0007669"/>
    <property type="project" value="InterPro"/>
</dbReference>
<dbReference type="HOGENOM" id="CLU_000422_4_0_0"/>
<dbReference type="Proteomes" id="UP000002012">
    <property type="component" value="Chromosome"/>
</dbReference>
<dbReference type="Gene3D" id="3.10.20.740">
    <property type="match status" value="1"/>
</dbReference>
<dbReference type="InterPro" id="IPR000283">
    <property type="entry name" value="NADH_UbQ_OxRdtase_75kDa_su_CS"/>
</dbReference>
<dbReference type="GO" id="GO:0051537">
    <property type="term" value="F:2 iron, 2 sulfur cluster binding"/>
    <property type="evidence" value="ECO:0007669"/>
    <property type="project" value="UniProtKB-KW"/>
</dbReference>
<keyword evidence="4" id="KW-0004">4Fe-4S</keyword>
<keyword evidence="5" id="KW-0001">2Fe-2S</keyword>
<dbReference type="STRING" id="522772.Dacet_2493"/>
<dbReference type="InterPro" id="IPR017900">
    <property type="entry name" value="4Fe4S_Fe_S_CS"/>
</dbReference>
<dbReference type="Pfam" id="PF00384">
    <property type="entry name" value="Molybdopterin"/>
    <property type="match status" value="1"/>
</dbReference>
<dbReference type="SUPFAM" id="SSF54862">
    <property type="entry name" value="4Fe-4S ferredoxins"/>
    <property type="match status" value="1"/>
</dbReference>
<organism evidence="17 18">
    <name type="scientific">Denitrovibrio acetiphilus (strain DSM 12809 / NBRC 114555 / N2460)</name>
    <dbReference type="NCBI Taxonomy" id="522772"/>
    <lineage>
        <taxon>Bacteria</taxon>
        <taxon>Pseudomonadati</taxon>
        <taxon>Deferribacterota</taxon>
        <taxon>Deferribacteres</taxon>
        <taxon>Deferribacterales</taxon>
        <taxon>Geovibrionaceae</taxon>
        <taxon>Denitrovibrio</taxon>
    </lineage>
</organism>
<dbReference type="PROSITE" id="PS51839">
    <property type="entry name" value="4FE4S_HC3"/>
    <property type="match status" value="1"/>
</dbReference>
<keyword evidence="6" id="KW-0479">Metal-binding</keyword>
<dbReference type="InterPro" id="IPR001041">
    <property type="entry name" value="2Fe-2S_ferredoxin-type"/>
</dbReference>
<evidence type="ECO:0000256" key="3">
    <source>
        <dbReference type="ARBA" id="ARBA00005404"/>
    </source>
</evidence>
<dbReference type="PROSITE" id="PS00641">
    <property type="entry name" value="COMPLEX1_75K_1"/>
    <property type="match status" value="1"/>
</dbReference>
<evidence type="ECO:0000256" key="5">
    <source>
        <dbReference type="ARBA" id="ARBA00022714"/>
    </source>
</evidence>